<dbReference type="SMART" id="SM00530">
    <property type="entry name" value="HTH_XRE"/>
    <property type="match status" value="1"/>
</dbReference>
<gene>
    <name evidence="3" type="ORF">CSX02_01375</name>
</gene>
<reference evidence="3 4" key="1">
    <citation type="submission" date="2017-10" db="EMBL/GenBank/DDBJ databases">
        <title>Resolving the taxonomy of Roseburia spp., Eubacterium rectale and Agathobacter spp. through phylogenomic analysis.</title>
        <authorList>
            <person name="Sheridan P.O."/>
            <person name="Walker A.W."/>
            <person name="Duncan S.H."/>
            <person name="Scott K.P."/>
            <person name="Toole P.W.O."/>
            <person name="Luis P."/>
            <person name="Flint H.J."/>
        </authorList>
    </citation>
    <scope>NUCLEOTIDE SEQUENCE [LARGE SCALE GENOMIC DNA]</scope>
    <source>
        <strain evidence="3 4">JK623</strain>
    </source>
</reference>
<dbReference type="CDD" id="cd00093">
    <property type="entry name" value="HTH_XRE"/>
    <property type="match status" value="1"/>
</dbReference>
<dbReference type="RefSeq" id="WP_099385352.1">
    <property type="nucleotide sequence ID" value="NZ_JANSWH010000068.1"/>
</dbReference>
<protein>
    <recommendedName>
        <fullName evidence="2">HTH cro/C1-type domain-containing protein</fullName>
    </recommendedName>
</protein>
<dbReference type="PROSITE" id="PS50943">
    <property type="entry name" value="HTH_CROC1"/>
    <property type="match status" value="1"/>
</dbReference>
<evidence type="ECO:0000313" key="3">
    <source>
        <dbReference type="EMBL" id="PHU38628.1"/>
    </source>
</evidence>
<name>A0A2G3E5R8_9FIRM</name>
<organism evidence="3 4">
    <name type="scientific">Agathobacter ruminis</name>
    <dbReference type="NCBI Taxonomy" id="1712665"/>
    <lineage>
        <taxon>Bacteria</taxon>
        <taxon>Bacillati</taxon>
        <taxon>Bacillota</taxon>
        <taxon>Clostridia</taxon>
        <taxon>Lachnospirales</taxon>
        <taxon>Lachnospiraceae</taxon>
        <taxon>Agathobacter</taxon>
    </lineage>
</organism>
<feature type="compositionally biased region" description="Basic and acidic residues" evidence="1">
    <location>
        <begin position="86"/>
        <end position="101"/>
    </location>
</feature>
<keyword evidence="4" id="KW-1185">Reference proteome</keyword>
<dbReference type="GO" id="GO:0003677">
    <property type="term" value="F:DNA binding"/>
    <property type="evidence" value="ECO:0007669"/>
    <property type="project" value="InterPro"/>
</dbReference>
<dbReference type="AlphaFoldDB" id="A0A2G3E5R8"/>
<evidence type="ECO:0000256" key="1">
    <source>
        <dbReference type="SAM" id="MobiDB-lite"/>
    </source>
</evidence>
<evidence type="ECO:0000313" key="4">
    <source>
        <dbReference type="Proteomes" id="UP000224563"/>
    </source>
</evidence>
<accession>A0A2G3E5R8</accession>
<feature type="domain" description="HTH cro/C1-type" evidence="2">
    <location>
        <begin position="18"/>
        <end position="73"/>
    </location>
</feature>
<evidence type="ECO:0000259" key="2">
    <source>
        <dbReference type="PROSITE" id="PS50943"/>
    </source>
</evidence>
<feature type="region of interest" description="Disordered" evidence="1">
    <location>
        <begin position="83"/>
        <end position="111"/>
    </location>
</feature>
<dbReference type="Pfam" id="PF01381">
    <property type="entry name" value="HTH_3"/>
    <property type="match status" value="1"/>
</dbReference>
<sequence>MLNKFSVVEYQKLIGERIKQYRVNAGVSQKDLESESGVSIRSISRLEQGASIQLESLIKILSALNLEGNIDLLIPDQTKRPSFYLNDKDKPKQRVRKKEESTGTFKWGDEE</sequence>
<dbReference type="EMBL" id="PDYG01000004">
    <property type="protein sequence ID" value="PHU38628.1"/>
    <property type="molecule type" value="Genomic_DNA"/>
</dbReference>
<proteinExistence type="predicted"/>
<dbReference type="SUPFAM" id="SSF47413">
    <property type="entry name" value="lambda repressor-like DNA-binding domains"/>
    <property type="match status" value="1"/>
</dbReference>
<dbReference type="InterPro" id="IPR010982">
    <property type="entry name" value="Lambda_DNA-bd_dom_sf"/>
</dbReference>
<dbReference type="Proteomes" id="UP000224563">
    <property type="component" value="Unassembled WGS sequence"/>
</dbReference>
<comment type="caution">
    <text evidence="3">The sequence shown here is derived from an EMBL/GenBank/DDBJ whole genome shotgun (WGS) entry which is preliminary data.</text>
</comment>
<reference evidence="3 4" key="2">
    <citation type="submission" date="2017-10" db="EMBL/GenBank/DDBJ databases">
        <authorList>
            <person name="Banno H."/>
            <person name="Chua N.-H."/>
        </authorList>
    </citation>
    <scope>NUCLEOTIDE SEQUENCE [LARGE SCALE GENOMIC DNA]</scope>
    <source>
        <strain evidence="3 4">JK623</strain>
    </source>
</reference>
<dbReference type="Gene3D" id="1.10.260.40">
    <property type="entry name" value="lambda repressor-like DNA-binding domains"/>
    <property type="match status" value="1"/>
</dbReference>
<dbReference type="InterPro" id="IPR001387">
    <property type="entry name" value="Cro/C1-type_HTH"/>
</dbReference>